<feature type="region of interest" description="Disordered" evidence="15">
    <location>
        <begin position="1793"/>
        <end position="1861"/>
    </location>
</feature>
<feature type="coiled-coil region" evidence="14">
    <location>
        <begin position="750"/>
        <end position="805"/>
    </location>
</feature>
<keyword evidence="12" id="KW-0539">Nucleus</keyword>
<dbReference type="SMART" id="SM00240">
    <property type="entry name" value="FHA"/>
    <property type="match status" value="1"/>
</dbReference>
<dbReference type="GO" id="GO:0005546">
    <property type="term" value="F:phosphatidylinositol-4,5-bisphosphate binding"/>
    <property type="evidence" value="ECO:0007669"/>
    <property type="project" value="UniProtKB-ARBA"/>
</dbReference>
<accession>A0A0F8DGT6</accession>
<evidence type="ECO:0000313" key="20">
    <source>
        <dbReference type="EMBL" id="KKF95154.1"/>
    </source>
</evidence>
<dbReference type="InterPro" id="IPR001752">
    <property type="entry name" value="Kinesin_motor_dom"/>
</dbReference>
<dbReference type="Gene3D" id="2.30.29.30">
    <property type="entry name" value="Pleckstrin-homology domain (PH domain)/Phosphotyrosine-binding domain (PTB)"/>
    <property type="match status" value="1"/>
</dbReference>
<feature type="compositionally biased region" description="Polar residues" evidence="15">
    <location>
        <begin position="1834"/>
        <end position="1851"/>
    </location>
</feature>
<dbReference type="SMART" id="SM00487">
    <property type="entry name" value="DEXDc"/>
    <property type="match status" value="1"/>
</dbReference>
<feature type="compositionally biased region" description="Basic and acidic residues" evidence="15">
    <location>
        <begin position="2717"/>
        <end position="2740"/>
    </location>
</feature>
<dbReference type="OrthoDB" id="3176171at2759"/>
<evidence type="ECO:0000256" key="14">
    <source>
        <dbReference type="SAM" id="Coils"/>
    </source>
</evidence>
<dbReference type="Pfam" id="PF00225">
    <property type="entry name" value="Kinesin"/>
    <property type="match status" value="1"/>
</dbReference>
<gene>
    <name evidence="20" type="primary">unc-104</name>
    <name evidence="20" type="ORF">CFO_g2490</name>
</gene>
<feature type="compositionally biased region" description="Basic and acidic residues" evidence="15">
    <location>
        <begin position="2578"/>
        <end position="2588"/>
    </location>
</feature>
<comment type="subcellular location">
    <subcellularLocation>
        <location evidence="2">Cytoplasm</location>
        <location evidence="2">Cytoskeleton</location>
    </subcellularLocation>
    <subcellularLocation>
        <location evidence="1">Nucleus</location>
    </subcellularLocation>
</comment>
<dbReference type="Gene3D" id="2.60.200.20">
    <property type="match status" value="1"/>
</dbReference>
<feature type="domain" description="Kinesin motor" evidence="17">
    <location>
        <begin position="5"/>
        <end position="358"/>
    </location>
</feature>
<dbReference type="PRINTS" id="PR00380">
    <property type="entry name" value="KINESINHEAVY"/>
</dbReference>
<dbReference type="PROSITE" id="PS50067">
    <property type="entry name" value="KINESIN_MOTOR_2"/>
    <property type="match status" value="1"/>
</dbReference>
<evidence type="ECO:0000259" key="17">
    <source>
        <dbReference type="PROSITE" id="PS50067"/>
    </source>
</evidence>
<dbReference type="InterPro" id="IPR022140">
    <property type="entry name" value="Kinesin-like_KIF1-typ"/>
</dbReference>
<keyword evidence="21" id="KW-1185">Reference proteome</keyword>
<evidence type="ECO:0000256" key="13">
    <source>
        <dbReference type="PROSITE-ProRule" id="PRU00283"/>
    </source>
</evidence>
<feature type="domain" description="PH" evidence="16">
    <location>
        <begin position="1558"/>
        <end position="1731"/>
    </location>
</feature>
<evidence type="ECO:0000256" key="2">
    <source>
        <dbReference type="ARBA" id="ARBA00004245"/>
    </source>
</evidence>
<evidence type="ECO:0000256" key="8">
    <source>
        <dbReference type="ARBA" id="ARBA00022840"/>
    </source>
</evidence>
<keyword evidence="5" id="KW-0493">Microtubule</keyword>
<dbReference type="CDD" id="cd18793">
    <property type="entry name" value="SF2_C_SNF"/>
    <property type="match status" value="1"/>
</dbReference>
<evidence type="ECO:0000256" key="15">
    <source>
        <dbReference type="SAM" id="MobiDB-lite"/>
    </source>
</evidence>
<keyword evidence="7" id="KW-0378">Hydrolase</keyword>
<dbReference type="InterPro" id="IPR014001">
    <property type="entry name" value="Helicase_ATP-bd"/>
</dbReference>
<dbReference type="SMART" id="SM00129">
    <property type="entry name" value="KISc"/>
    <property type="match status" value="1"/>
</dbReference>
<evidence type="ECO:0000256" key="7">
    <source>
        <dbReference type="ARBA" id="ARBA00022801"/>
    </source>
</evidence>
<dbReference type="FunFam" id="3.40.850.10:FF:000047">
    <property type="entry name" value="Kinesin family protein"/>
    <property type="match status" value="1"/>
</dbReference>
<evidence type="ECO:0000256" key="4">
    <source>
        <dbReference type="ARBA" id="ARBA00022490"/>
    </source>
</evidence>
<dbReference type="EMBL" id="LBBL01000115">
    <property type="protein sequence ID" value="KKF95154.1"/>
    <property type="molecule type" value="Genomic_DNA"/>
</dbReference>
<feature type="compositionally biased region" description="Basic residues" evidence="15">
    <location>
        <begin position="1811"/>
        <end position="1828"/>
    </location>
</feature>
<dbReference type="InterPro" id="IPR036961">
    <property type="entry name" value="Kinesin_motor_dom_sf"/>
</dbReference>
<protein>
    <submittedName>
        <fullName evidence="20">Kinesin-like protein unc-104</fullName>
    </submittedName>
</protein>
<evidence type="ECO:0000259" key="16">
    <source>
        <dbReference type="PROSITE" id="PS50003"/>
    </source>
</evidence>
<keyword evidence="11" id="KW-0206">Cytoskeleton</keyword>
<keyword evidence="8 13" id="KW-0067">ATP-binding</keyword>
<keyword evidence="4" id="KW-0963">Cytoplasm</keyword>
<dbReference type="GO" id="GO:0008017">
    <property type="term" value="F:microtubule binding"/>
    <property type="evidence" value="ECO:0007669"/>
    <property type="project" value="InterPro"/>
</dbReference>
<dbReference type="PROSITE" id="PS51192">
    <property type="entry name" value="HELICASE_ATP_BIND_1"/>
    <property type="match status" value="1"/>
</dbReference>
<name>A0A0F8DGT6_CERFI</name>
<feature type="region of interest" description="Disordered" evidence="15">
    <location>
        <begin position="1620"/>
        <end position="1652"/>
    </location>
</feature>
<keyword evidence="10 13" id="KW-0505">Motor protein</keyword>
<evidence type="ECO:0000256" key="9">
    <source>
        <dbReference type="ARBA" id="ARBA00023054"/>
    </source>
</evidence>
<keyword evidence="3" id="KW-0813">Transport</keyword>
<dbReference type="Pfam" id="PF25806">
    <property type="entry name" value="RHH_ERCC6L2"/>
    <property type="match status" value="1"/>
</dbReference>
<feature type="compositionally biased region" description="Acidic residues" evidence="15">
    <location>
        <begin position="2741"/>
        <end position="2760"/>
    </location>
</feature>
<dbReference type="PROSITE" id="PS50003">
    <property type="entry name" value="PH_DOMAIN"/>
    <property type="match status" value="1"/>
</dbReference>
<evidence type="ECO:0000256" key="12">
    <source>
        <dbReference type="ARBA" id="ARBA00023242"/>
    </source>
</evidence>
<evidence type="ECO:0000256" key="10">
    <source>
        <dbReference type="ARBA" id="ARBA00023175"/>
    </source>
</evidence>
<evidence type="ECO:0000256" key="3">
    <source>
        <dbReference type="ARBA" id="ARBA00022448"/>
    </source>
</evidence>
<dbReference type="Pfam" id="PF00498">
    <property type="entry name" value="FHA"/>
    <property type="match status" value="1"/>
</dbReference>
<dbReference type="InterPro" id="IPR011993">
    <property type="entry name" value="PH-like_dom_sf"/>
</dbReference>
<feature type="compositionally biased region" description="Basic and acidic residues" evidence="15">
    <location>
        <begin position="645"/>
        <end position="656"/>
    </location>
</feature>
<dbReference type="InterPro" id="IPR000253">
    <property type="entry name" value="FHA_dom"/>
</dbReference>
<feature type="binding site" evidence="13">
    <location>
        <begin position="104"/>
        <end position="111"/>
    </location>
    <ligand>
        <name>ATP</name>
        <dbReference type="ChEBI" id="CHEBI:30616"/>
    </ligand>
</feature>
<dbReference type="InterPro" id="IPR057931">
    <property type="entry name" value="RHH_ERCC6L2"/>
</dbReference>
<dbReference type="SUPFAM" id="SSF49879">
    <property type="entry name" value="SMAD/FHA domain"/>
    <property type="match status" value="1"/>
</dbReference>
<dbReference type="InterPro" id="IPR049730">
    <property type="entry name" value="SNF2/RAD54-like_C"/>
</dbReference>
<dbReference type="Pfam" id="PF00271">
    <property type="entry name" value="Helicase_C"/>
    <property type="match status" value="1"/>
</dbReference>
<dbReference type="Proteomes" id="UP000034841">
    <property type="component" value="Unassembled WGS sequence"/>
</dbReference>
<dbReference type="InterPro" id="IPR029256">
    <property type="entry name" value="Heliccase-ass-bd"/>
</dbReference>
<sequence length="2780" mass="308481">MAGGNIKVVVRCRPFNSREIERGAKCIVEMKGNQTVLTNYDTGTPNAKGAKDTGPKTFAFDKSYWSFNRDDPNYAGQSNLFDDLGQPLLDNAFQGYNNCIFAYGQTGSGKSYSMMGYGKEIGITPMICQDMFRRIAEMQQDSSWKCTVEVSYLEIYNERVRDLLNPSTKGNLKVREHPSTGPYVEDLAKLAVTSFAEIENLMDEGNKARTVAATNMNETSSRSHAVFTLMLTQKKYDAETKMAMEKVAKISLVDLAGSERANSTGATGARLKEGAEINRSLSTLGRVIAALADLSTGKKKKGAGGNAVPYRDSVLTWLLKDSLGGNSMTAMIAAISPADINYDETLSTLRYADSAKRIKNHAVVNEDANARMIRELKEELTLLRNKLGGGGGSGGPGSAVPPEEVYAEGTPLEKQFVTITTPDGSTKKVSKAEIAEQLTQSEKLLTDLNQTWEEKLQKTEEIQKEREAALEELGISIEKGFVGLTTPKKMPHLVNLSDDPLLAECLVYNLKPGTTTVGNVETNADQSVNIRLNGSRILHEHCVFDNAADGTVTVIPHEGASVMVNGKRISEPKQLHSGYRVILGDFHIFRFNHPTEAREERAQQSLLRQSITANQLANMGSPSSAHRHGHGHERSFSRALSDMGSDSRPDSPKRDNDWLFARREAASAILGTDQNFASLTDEELNALFETVQRARTERVIVKEGEEDSESSTSYPMREKYMSTGTIDKFSLDTALTMPSTPKQGNGDSIDDKMQILHEEMQQELDKQKEEFQTQLQTAEAAHVEVEEIKQEKVRMELALRQIKEDMQLQLAVQRAKFEDKIEKLDPLKRPKASPKLSEEEIQLAREAVKAWRGRHFVRMAETVLQNAAILKEAQIMANELMEGILFQFTVVGVGHTLCSSYDMVLNGLGDSDDSALYDAPKPCIGVRVMDHKHSVVHLWSLEKLHDRVRQMRQIYQYLDQPKYAQHLSLDNPFIEQCMPQYTLVGEVDVPLRAVFESRVQDFQLDVLSPYTSHAIGAIKLSLEPSHARAPTNTLKFNVVMQELVGFPEREGTEVHAQLFIPGVSEEDGISTTQMIRDFDELPIRFESVHSMSVPMFSPHSITLRVAIFAKVSSMHLDKLLSWDDMRDAVPSAKDRGARISESQFYTREKHDLLARLQILEMDENGSYVPVEVTQTSDGDVGTFQLHQGLQRRIGINVSHSSGDALPWEDVSSVKVGRIQILDAAGKTPDMSGATPFIPLRLSQKPIFKENANGTRSIVIYTQWDSSLHNSLLLDRVTPDKYRVQMSVSWEITSSRLAEPMSFSIDLNCQVLSRTHVRQQSMLSALWSTMRIVRSSTGIFTLTMRPASIKRIGDLWRLNSTYDYVKGEESLTQWTPRGVSLVSDYILAQKRKQRSAEIEGAYNLLKRIGLPRVGKKGEGDDESLPTPDLKEFCDDDLLNDTPEPSQVDEEDRKETQAEVLAGEADADAEAGDSGTAKDGQSDDRPHTNGNGAVEAQPQIPEKHRVLLERCIKLWLKYPDPLNKILSAKNTSPPSNGLTSEASEPPSLITTIVKAPRNPKVMKGGYLLVPNSESTRWIKRFVELRRPYLHIFSATGGDEIAIVSLRDARIDSQPGVLGLLQGDSRYDTAQDPNGGGSGVLSPGSSPGRVTSSYHRRTASGRVISSIWTGSGAGTVSNGNSSNGGAGDEGVQRLSERLQSAVFAIYGKNNTWLFAARSERDKMEWILRIDQSFSAAGSGGNGGSGGTPGIVESGTETPSFAGSSLYVQSTVFLELYGSPLLSIYAMDRVEWTDDDGDDIPVQTASSAARDKNAAKGRRKRQPSRRGRPLKTHRQDGGRQTTLTGGVLRSSGSKTATDDEEANDAQVNEVPDYVRTRRALFDADPSASLRVPPDSAALVADITPHMTRPVFSASSGVRPSREFAGVDLQESGGAVPAPVAQYLRDYQLEGVRFLHRLFVWQIGGILGDDMGLGKTVQVAAFLAAAFGKSGDERDQHRMRRMRAACRSEAEGGVPLWYPRVLIICPASLIHNWRDELNRWGWWHVDVFHGNPTQKADVLQTARNGRLEIMITTYDTYSNNRSSVNLVDWDAVIADECHRIKDQSSNTTRAMAEVNALCRIGLTGTGIQNNYDELWTLLNWTNPGRFGSRSQWQTAITRPLVVGQSHDATLAEILGARRTARRLVENVLPPFFLRRLKTLLADQLPRKRDRIVFCPLTPLQERAYEGFLRSDAVKCIVNAHQLCTCGSNKRQGNCCHRKAPDGRLRVSCIFPSMMTLQKLANHLALLLPKSSDSCEKQSAEMTALRECLPDTWEQMYKAREAMQTLANPEFCGKWKILKELLRMWYADGDKVLVFSHSVRLLNILNHLLTNTSYTVSYIDGSVSYDERARTVAAFNTDPHQFVFLISTRAGGVGLNITSANRVVIFDPHWNPALDLQAQDRAYRIGQTRDVDVYRLISAGTVEEIVYARQIYKQQQANIGYSASAEPRYFKGVQHDDDRKGEIFGLQNIFSYRKDQLVLKDIVHNTNVAEAKVQLNLMDIDVQQVAADAEKTFKLEDPAEDNAISQVADIFRGHAKAKNSRATKQPDADGTAEPKADPIHALLRAAGVAYTHENSSIIGPSHIEDTLARAPANPSTSGAPPWAPLNDVVERRAARTRTGLQRAHFVYNPPEDVQVRQFCQMARDLGFADATAFALVVENGSVEQRRAFLTEFYQKRREKLFGAHSGRGIEDQEKREGEEQQDQKEDSDNEERENQEGDDTADEEADSLAPRLGGTDEPASSNTYEL</sequence>
<dbReference type="InterPro" id="IPR008984">
    <property type="entry name" value="SMAD_FHA_dom_sf"/>
</dbReference>
<feature type="compositionally biased region" description="Gly residues" evidence="15">
    <location>
        <begin position="1734"/>
        <end position="1745"/>
    </location>
</feature>
<dbReference type="Pfam" id="PF00176">
    <property type="entry name" value="SNF2-rel_dom"/>
    <property type="match status" value="1"/>
</dbReference>
<dbReference type="SUPFAM" id="SSF50729">
    <property type="entry name" value="PH domain-like"/>
    <property type="match status" value="1"/>
</dbReference>
<dbReference type="SUPFAM" id="SSF52540">
    <property type="entry name" value="P-loop containing nucleoside triphosphate hydrolases"/>
    <property type="match status" value="3"/>
</dbReference>
<dbReference type="InterPro" id="IPR019821">
    <property type="entry name" value="Kinesin_motor_CS"/>
</dbReference>
<dbReference type="GO" id="GO:0005524">
    <property type="term" value="F:ATP binding"/>
    <property type="evidence" value="ECO:0007669"/>
    <property type="project" value="UniProtKB-UniRule"/>
</dbReference>
<dbReference type="Pfam" id="PF12423">
    <property type="entry name" value="KIF1B"/>
    <property type="match status" value="1"/>
</dbReference>
<dbReference type="Gene3D" id="3.40.850.10">
    <property type="entry name" value="Kinesin motor domain"/>
    <property type="match status" value="1"/>
</dbReference>
<feature type="domain" description="Helicase C-terminal" evidence="19">
    <location>
        <begin position="2331"/>
        <end position="2488"/>
    </location>
</feature>
<keyword evidence="6 13" id="KW-0547">Nucleotide-binding</keyword>
<reference evidence="20 21" key="1">
    <citation type="submission" date="2015-04" db="EMBL/GenBank/DDBJ databases">
        <title>Genome sequence of Ceratocystis platani, a major pathogen of plane trees.</title>
        <authorList>
            <person name="Belbahri L."/>
        </authorList>
    </citation>
    <scope>NUCLEOTIDE SEQUENCE [LARGE SCALE GENOMIC DNA]</scope>
    <source>
        <strain evidence="20 21">CFO</strain>
    </source>
</reference>
<dbReference type="Pfam" id="PF16183">
    <property type="entry name" value="Kinesin_assoc"/>
    <property type="match status" value="1"/>
</dbReference>
<dbReference type="InterPro" id="IPR038718">
    <property type="entry name" value="SNF2-like_sf"/>
</dbReference>
<dbReference type="GO" id="GO:0005634">
    <property type="term" value="C:nucleus"/>
    <property type="evidence" value="ECO:0007669"/>
    <property type="project" value="UniProtKB-SubCell"/>
</dbReference>
<dbReference type="InterPro" id="IPR032405">
    <property type="entry name" value="Kinesin_assoc"/>
</dbReference>
<dbReference type="GO" id="GO:0047496">
    <property type="term" value="P:vesicle transport along microtubule"/>
    <property type="evidence" value="ECO:0007669"/>
    <property type="project" value="UniProtKB-ARBA"/>
</dbReference>
<evidence type="ECO:0000256" key="5">
    <source>
        <dbReference type="ARBA" id="ARBA00022701"/>
    </source>
</evidence>
<dbReference type="InterPro" id="IPR027417">
    <property type="entry name" value="P-loop_NTPase"/>
</dbReference>
<keyword evidence="9 14" id="KW-0175">Coiled coil</keyword>
<proteinExistence type="inferred from homology"/>
<comment type="similarity">
    <text evidence="13">Belongs to the TRAFAC class myosin-kinesin ATPase superfamily. Kinesin family.</text>
</comment>
<dbReference type="SMART" id="SM00490">
    <property type="entry name" value="HELICc"/>
    <property type="match status" value="1"/>
</dbReference>
<dbReference type="Pfam" id="PF12473">
    <property type="entry name" value="DUF3694"/>
    <property type="match status" value="1"/>
</dbReference>
<dbReference type="InterPro" id="IPR000330">
    <property type="entry name" value="SNF2_N"/>
</dbReference>
<dbReference type="Gene3D" id="3.40.50.300">
    <property type="entry name" value="P-loop containing nucleotide triphosphate hydrolases"/>
    <property type="match status" value="1"/>
</dbReference>
<dbReference type="PROSITE" id="PS51194">
    <property type="entry name" value="HELICASE_CTER"/>
    <property type="match status" value="1"/>
</dbReference>
<evidence type="ECO:0000259" key="19">
    <source>
        <dbReference type="PROSITE" id="PS51194"/>
    </source>
</evidence>
<dbReference type="InterPro" id="IPR001650">
    <property type="entry name" value="Helicase_C-like"/>
</dbReference>
<feature type="region of interest" description="Disordered" evidence="15">
    <location>
        <begin position="1733"/>
        <end position="1752"/>
    </location>
</feature>
<dbReference type="Gene3D" id="6.10.250.2520">
    <property type="match status" value="1"/>
</dbReference>
<dbReference type="GO" id="GO:0005874">
    <property type="term" value="C:microtubule"/>
    <property type="evidence" value="ECO:0007669"/>
    <property type="project" value="UniProtKB-KW"/>
</dbReference>
<organism evidence="20 21">
    <name type="scientific">Ceratocystis fimbriata f. sp. platani</name>
    <dbReference type="NCBI Taxonomy" id="88771"/>
    <lineage>
        <taxon>Eukaryota</taxon>
        <taxon>Fungi</taxon>
        <taxon>Dikarya</taxon>
        <taxon>Ascomycota</taxon>
        <taxon>Pezizomycotina</taxon>
        <taxon>Sordariomycetes</taxon>
        <taxon>Hypocreomycetidae</taxon>
        <taxon>Microascales</taxon>
        <taxon>Ceratocystidaceae</taxon>
        <taxon>Ceratocystis</taxon>
    </lineage>
</organism>
<feature type="domain" description="Helicase ATP-binding" evidence="18">
    <location>
        <begin position="1951"/>
        <end position="2139"/>
    </location>
</feature>
<dbReference type="PROSITE" id="PS00411">
    <property type="entry name" value="KINESIN_MOTOR_1"/>
    <property type="match status" value="1"/>
</dbReference>
<dbReference type="Pfam" id="PF14773">
    <property type="entry name" value="VIGSSK"/>
    <property type="match status" value="1"/>
</dbReference>
<dbReference type="GO" id="GO:0008574">
    <property type="term" value="F:plus-end-directed microtubule motor activity"/>
    <property type="evidence" value="ECO:0007669"/>
    <property type="project" value="UniProtKB-ARBA"/>
</dbReference>
<dbReference type="SMART" id="SM00233">
    <property type="entry name" value="PH"/>
    <property type="match status" value="1"/>
</dbReference>
<dbReference type="FunFam" id="2.60.200.20:FF:000021">
    <property type="entry name" value="Kinesin family protein"/>
    <property type="match status" value="1"/>
</dbReference>
<dbReference type="GO" id="GO:0016787">
    <property type="term" value="F:hydrolase activity"/>
    <property type="evidence" value="ECO:0007669"/>
    <property type="project" value="UniProtKB-KW"/>
</dbReference>
<evidence type="ECO:0000256" key="1">
    <source>
        <dbReference type="ARBA" id="ARBA00004123"/>
    </source>
</evidence>
<comment type="caution">
    <text evidence="20">The sequence shown here is derived from an EMBL/GenBank/DDBJ whole genome shotgun (WGS) entry which is preliminary data.</text>
</comment>
<dbReference type="CDD" id="cd01365">
    <property type="entry name" value="KISc_KIF1A_KIF1B"/>
    <property type="match status" value="1"/>
</dbReference>
<dbReference type="InterPro" id="IPR022164">
    <property type="entry name" value="Kinesin-like"/>
</dbReference>
<dbReference type="CDD" id="cd22705">
    <property type="entry name" value="FHA_KIF1"/>
    <property type="match status" value="1"/>
</dbReference>
<dbReference type="Gene3D" id="3.40.50.10810">
    <property type="entry name" value="Tandem AAA-ATPase domain"/>
    <property type="match status" value="1"/>
</dbReference>
<feature type="region of interest" description="Disordered" evidence="15">
    <location>
        <begin position="1411"/>
        <end position="1499"/>
    </location>
</feature>
<dbReference type="FunFam" id="3.40.50.10810:FF:000019">
    <property type="entry name" value="DNA excision repair protein ERCC-6-like 2 isoform X1"/>
    <property type="match status" value="1"/>
</dbReference>
<evidence type="ECO:0000256" key="6">
    <source>
        <dbReference type="ARBA" id="ARBA00022741"/>
    </source>
</evidence>
<evidence type="ECO:0000256" key="11">
    <source>
        <dbReference type="ARBA" id="ARBA00023212"/>
    </source>
</evidence>
<dbReference type="PANTHER" id="PTHR47117">
    <property type="entry name" value="STAR-RELATED LIPID TRANSFER PROTEIN 9"/>
    <property type="match status" value="1"/>
</dbReference>
<evidence type="ECO:0000259" key="18">
    <source>
        <dbReference type="PROSITE" id="PS51192"/>
    </source>
</evidence>
<feature type="region of interest" description="Disordered" evidence="15">
    <location>
        <begin position="2569"/>
        <end position="2588"/>
    </location>
</feature>
<evidence type="ECO:0000313" key="21">
    <source>
        <dbReference type="Proteomes" id="UP000034841"/>
    </source>
</evidence>
<dbReference type="InterPro" id="IPR001849">
    <property type="entry name" value="PH_domain"/>
</dbReference>
<feature type="region of interest" description="Disordered" evidence="15">
    <location>
        <begin position="2717"/>
        <end position="2780"/>
    </location>
</feature>
<feature type="region of interest" description="Disordered" evidence="15">
    <location>
        <begin position="617"/>
        <end position="656"/>
    </location>
</feature>